<feature type="coiled-coil region" evidence="1">
    <location>
        <begin position="144"/>
        <end position="192"/>
    </location>
</feature>
<feature type="domain" description="DUF641" evidence="2">
    <location>
        <begin position="75"/>
        <end position="192"/>
    </location>
</feature>
<keyword evidence="1" id="KW-0175">Coiled coil</keyword>
<reference evidence="4 7" key="3">
    <citation type="submission" date="2020-09" db="EMBL/GenBank/DDBJ databases">
        <authorList>
            <person name="Ashkenazy H."/>
        </authorList>
    </citation>
    <scope>NUCLEOTIDE SEQUENCE [LARGE SCALE GENOMIC DNA]</scope>
    <source>
        <strain evidence="7">cv. Cdm-0</strain>
    </source>
</reference>
<accession>A0A178VXK3</accession>
<sequence length="599" mass="68417">MDNAVVKRSSPSSNISEVISKFAKVCKFRSIGVFPDQKSNSNEILVDDKAKETEICDFNHKPSSMIQTFSWDDGEISKLFDIVSSLKLAYLEFQQAHLPYDPDKIIEADNLVVSQLEALRRIKRLYLKTIQLNAKKTEIAASCLDRLRYEIEVNEKHLEKLKAQVRAKESEIHSLIKKQECLVAENRKLENRIVSVSSFEFAFRAASKSVHDFAKPLITLMKATDWNLEKAVESIVGNVTFAKTSDKKYAFESYIVRRMFHGIKLNPCDVTELMSFDDPLDALTAFSDSAFSRFCGQKYLLVVHPSMEASFFGNLDMRGLVLLGKHPRTMFYQIFAKMAKWVWILGSFAASLDLKAKIFVVRRGTSFSGVYMESVVGDEKEDGRGDLSVEFVTMPGLLCIPVPGWVNVLNPCTGEFLRFPSGPNPVDTSRYDNHRVIEGASWLAYYPGYWAMGFGKDKVNGTYKIVRMFYDTNQFEIHDLTIGEWRTMPNPPPYYVQPNHHSAFVNGSIYWYDLVTGYKILALDLHTEQFRDVPRPHGSPTLAPLANLEDRLAMVCDYEPSPHWKVAIWTMDTQEETWTKSLKLTKYVYSLDIFAPTIR</sequence>
<dbReference type="EMBL" id="LR881467">
    <property type="protein sequence ID" value="CAD5319937.1"/>
    <property type="molecule type" value="Genomic_DNA"/>
</dbReference>
<gene>
    <name evidence="5" type="ordered locus">AXX17_At2g26460</name>
    <name evidence="4" type="ORF">AT9943_LOCUS8095</name>
</gene>
<dbReference type="InterPro" id="IPR015915">
    <property type="entry name" value="Kelch-typ_b-propeller"/>
</dbReference>
<reference evidence="6" key="1">
    <citation type="journal article" date="2016" name="Proc. Natl. Acad. Sci. U.S.A.">
        <title>Chromosome-level assembly of Arabidopsis thaliana Ler reveals the extent of translocation and inversion polymorphisms.</title>
        <authorList>
            <person name="Zapata L."/>
            <person name="Ding J."/>
            <person name="Willing E.M."/>
            <person name="Hartwig B."/>
            <person name="Bezdan D."/>
            <person name="Jiao W.B."/>
            <person name="Patel V."/>
            <person name="Velikkakam James G."/>
            <person name="Koornneef M."/>
            <person name="Ossowski S."/>
            <person name="Schneeberger K."/>
        </authorList>
    </citation>
    <scope>NUCLEOTIDE SEQUENCE [LARGE SCALE GENOMIC DNA]</scope>
    <source>
        <strain evidence="6">cv. Landsberg erecta</strain>
    </source>
</reference>
<dbReference type="SUPFAM" id="SSF117281">
    <property type="entry name" value="Kelch motif"/>
    <property type="match status" value="1"/>
</dbReference>
<dbReference type="InterPro" id="IPR006943">
    <property type="entry name" value="DUF641_pln"/>
</dbReference>
<evidence type="ECO:0000313" key="6">
    <source>
        <dbReference type="Proteomes" id="UP000078284"/>
    </source>
</evidence>
<feature type="domain" description="F-box associated beta-propeller type 1" evidence="3">
    <location>
        <begin position="397"/>
        <end position="583"/>
    </location>
</feature>
<dbReference type="GO" id="GO:0009639">
    <property type="term" value="P:response to red or far red light"/>
    <property type="evidence" value="ECO:0007669"/>
    <property type="project" value="InterPro"/>
</dbReference>
<evidence type="ECO:0000259" key="2">
    <source>
        <dbReference type="Pfam" id="PF04859"/>
    </source>
</evidence>
<protein>
    <submittedName>
        <fullName evidence="4">(thale cress) hypothetical protein</fullName>
    </submittedName>
</protein>
<evidence type="ECO:0000313" key="7">
    <source>
        <dbReference type="Proteomes" id="UP000516314"/>
    </source>
</evidence>
<evidence type="ECO:0000313" key="4">
    <source>
        <dbReference type="EMBL" id="CAD5319937.1"/>
    </source>
</evidence>
<dbReference type="Gene3D" id="2.120.10.80">
    <property type="entry name" value="Kelch-type beta propeller"/>
    <property type="match status" value="1"/>
</dbReference>
<dbReference type="InterPro" id="IPR040225">
    <property type="entry name" value="GIL1-like"/>
</dbReference>
<dbReference type="GO" id="GO:0009959">
    <property type="term" value="P:negative gravitropism"/>
    <property type="evidence" value="ECO:0007669"/>
    <property type="project" value="InterPro"/>
</dbReference>
<proteinExistence type="predicted"/>
<dbReference type="EMBL" id="LUHQ01000002">
    <property type="protein sequence ID" value="OAP11089.1"/>
    <property type="molecule type" value="Genomic_DNA"/>
</dbReference>
<evidence type="ECO:0000256" key="1">
    <source>
        <dbReference type="SAM" id="Coils"/>
    </source>
</evidence>
<evidence type="ECO:0000259" key="3">
    <source>
        <dbReference type="Pfam" id="PF07734"/>
    </source>
</evidence>
<organism evidence="5 6">
    <name type="scientific">Arabidopsis thaliana</name>
    <name type="common">Mouse-ear cress</name>
    <dbReference type="NCBI Taxonomy" id="3702"/>
    <lineage>
        <taxon>Eukaryota</taxon>
        <taxon>Viridiplantae</taxon>
        <taxon>Streptophyta</taxon>
        <taxon>Embryophyta</taxon>
        <taxon>Tracheophyta</taxon>
        <taxon>Spermatophyta</taxon>
        <taxon>Magnoliopsida</taxon>
        <taxon>eudicotyledons</taxon>
        <taxon>Gunneridae</taxon>
        <taxon>Pentapetalae</taxon>
        <taxon>rosids</taxon>
        <taxon>malvids</taxon>
        <taxon>Brassicales</taxon>
        <taxon>Brassicaceae</taxon>
        <taxon>Camelineae</taxon>
        <taxon>Arabidopsis</taxon>
    </lineage>
</organism>
<name>A0A178VXK3_ARATH</name>
<dbReference type="NCBIfam" id="TIGR01640">
    <property type="entry name" value="F_box_assoc_1"/>
    <property type="match status" value="1"/>
</dbReference>
<dbReference type="AlphaFoldDB" id="A0A178VXK3"/>
<dbReference type="Proteomes" id="UP000516314">
    <property type="component" value="Chromosome 2"/>
</dbReference>
<dbReference type="Proteomes" id="UP000078284">
    <property type="component" value="Chromosome 2"/>
</dbReference>
<dbReference type="InterPro" id="IPR017451">
    <property type="entry name" value="F-box-assoc_interact_dom"/>
</dbReference>
<dbReference type="Pfam" id="PF07734">
    <property type="entry name" value="FBA_1"/>
    <property type="match status" value="1"/>
</dbReference>
<evidence type="ECO:0000313" key="5">
    <source>
        <dbReference type="EMBL" id="OAP11089.1"/>
    </source>
</evidence>
<dbReference type="ExpressionAtlas" id="A0A178VXK3">
    <property type="expression patterns" value="baseline and differential"/>
</dbReference>
<dbReference type="Pfam" id="PF04859">
    <property type="entry name" value="DUF641"/>
    <property type="match status" value="1"/>
</dbReference>
<dbReference type="InterPro" id="IPR006527">
    <property type="entry name" value="F-box-assoc_dom_typ1"/>
</dbReference>
<dbReference type="PANTHER" id="PTHR31161">
    <property type="entry name" value="PROTEIN GRAVITROPIC IN THE LIGHT 1"/>
    <property type="match status" value="1"/>
</dbReference>
<reference evidence="5" key="2">
    <citation type="submission" date="2016-03" db="EMBL/GenBank/DDBJ databases">
        <title>Full-length assembly of Arabidopsis thaliana Ler reveals the complement of translocations and inversions.</title>
        <authorList>
            <person name="Zapata L."/>
            <person name="Schneeberger K."/>
            <person name="Ossowski S."/>
        </authorList>
    </citation>
    <scope>NUCLEOTIDE SEQUENCE [LARGE SCALE GENOMIC DNA]</scope>
    <source>
        <tissue evidence="5">Leaf</tissue>
    </source>
</reference>